<evidence type="ECO:0000313" key="2">
    <source>
        <dbReference type="EMBL" id="GBN80822.1"/>
    </source>
</evidence>
<comment type="caution">
    <text evidence="2">The sequence shown here is derived from an EMBL/GenBank/DDBJ whole genome shotgun (WGS) entry which is preliminary data.</text>
</comment>
<name>A0A4Y2RY73_ARAVE</name>
<gene>
    <name evidence="2" type="ORF">AVEN_232216_1</name>
</gene>
<accession>A0A4Y2RY73</accession>
<protein>
    <submittedName>
        <fullName evidence="2">Uncharacterized protein</fullName>
    </submittedName>
</protein>
<keyword evidence="3" id="KW-1185">Reference proteome</keyword>
<evidence type="ECO:0000256" key="1">
    <source>
        <dbReference type="SAM" id="MobiDB-lite"/>
    </source>
</evidence>
<feature type="region of interest" description="Disordered" evidence="1">
    <location>
        <begin position="1"/>
        <end position="24"/>
    </location>
</feature>
<dbReference type="Proteomes" id="UP000499080">
    <property type="component" value="Unassembled WGS sequence"/>
</dbReference>
<evidence type="ECO:0000313" key="3">
    <source>
        <dbReference type="Proteomes" id="UP000499080"/>
    </source>
</evidence>
<organism evidence="2 3">
    <name type="scientific">Araneus ventricosus</name>
    <name type="common">Orbweaver spider</name>
    <name type="synonym">Epeira ventricosa</name>
    <dbReference type="NCBI Taxonomy" id="182803"/>
    <lineage>
        <taxon>Eukaryota</taxon>
        <taxon>Metazoa</taxon>
        <taxon>Ecdysozoa</taxon>
        <taxon>Arthropoda</taxon>
        <taxon>Chelicerata</taxon>
        <taxon>Arachnida</taxon>
        <taxon>Araneae</taxon>
        <taxon>Araneomorphae</taxon>
        <taxon>Entelegynae</taxon>
        <taxon>Araneoidea</taxon>
        <taxon>Araneidae</taxon>
        <taxon>Araneus</taxon>
    </lineage>
</organism>
<dbReference type="AlphaFoldDB" id="A0A4Y2RY73"/>
<proteinExistence type="predicted"/>
<reference evidence="2 3" key="1">
    <citation type="journal article" date="2019" name="Sci. Rep.">
        <title>Orb-weaving spider Araneus ventricosus genome elucidates the spidroin gene catalogue.</title>
        <authorList>
            <person name="Kono N."/>
            <person name="Nakamura H."/>
            <person name="Ohtoshi R."/>
            <person name="Moran D.A.P."/>
            <person name="Shinohara A."/>
            <person name="Yoshida Y."/>
            <person name="Fujiwara M."/>
            <person name="Mori M."/>
            <person name="Tomita M."/>
            <person name="Arakawa K."/>
        </authorList>
    </citation>
    <scope>NUCLEOTIDE SEQUENCE [LARGE SCALE GENOMIC DNA]</scope>
</reference>
<feature type="compositionally biased region" description="Basic residues" evidence="1">
    <location>
        <begin position="1"/>
        <end position="18"/>
    </location>
</feature>
<sequence length="129" mass="14672">MERRKSMSKKKPTMQVKRKMTEKPEREVSVADIASICNLSTTKICTILKNERLSSRILLKRNDSVVHRTATVATRKIAQHLLSVPLLDGSTKNSMYFCIQQMAAPQLLHQAHPNSKRMARISTQLLDDV</sequence>
<dbReference type="EMBL" id="BGPR01148505">
    <property type="protein sequence ID" value="GBN80822.1"/>
    <property type="molecule type" value="Genomic_DNA"/>
</dbReference>